<evidence type="ECO:0000313" key="2">
    <source>
        <dbReference type="EMBL" id="KAK4528316.1"/>
    </source>
</evidence>
<dbReference type="EMBL" id="JANCYU010000062">
    <property type="protein sequence ID" value="KAK4528316.1"/>
    <property type="molecule type" value="Genomic_DNA"/>
</dbReference>
<feature type="transmembrane region" description="Helical" evidence="1">
    <location>
        <begin position="258"/>
        <end position="279"/>
    </location>
</feature>
<evidence type="ECO:0008006" key="4">
    <source>
        <dbReference type="Google" id="ProtNLM"/>
    </source>
</evidence>
<comment type="caution">
    <text evidence="2">The sequence shown here is derived from an EMBL/GenBank/DDBJ whole genome shotgun (WGS) entry which is preliminary data.</text>
</comment>
<sequence>MFLFDCIADIEWQQIKSAKKIYSYVKESKTKEYLELDDSLQQPVDSSCSTKWLFIATPLLEVACTDGQRIEMIPLKKDIKELFFSTLKKNFESNEASWECSVVETAVAVFIQYYEQCVEQYYLAGKDYELPGYSKVKQIRSMIEDVLQIEKELGNMRQTLVGVRSRLCTFEAASRSETLVQWLYERNGMNSCLFSCLQRVQWFESRVEMLKRRTDRVLQVDIAGVFFSAVFSGVLMIPAFFAFNMLIPIEHLRNGSTYFFIAVVILCFVAIAVLAILYVRWLKGNERMRLELLLGKEKTATITGTVNS</sequence>
<proteinExistence type="predicted"/>
<feature type="transmembrane region" description="Helical" evidence="1">
    <location>
        <begin position="222"/>
        <end position="246"/>
    </location>
</feature>
<name>A0AAV9IMF3_9RHOD</name>
<keyword evidence="1" id="KW-1133">Transmembrane helix</keyword>
<accession>A0AAV9IMF3</accession>
<keyword evidence="1" id="KW-0472">Membrane</keyword>
<keyword evidence="1" id="KW-0812">Transmembrane</keyword>
<evidence type="ECO:0000313" key="3">
    <source>
        <dbReference type="Proteomes" id="UP001300502"/>
    </source>
</evidence>
<reference evidence="2 3" key="1">
    <citation type="submission" date="2022-07" db="EMBL/GenBank/DDBJ databases">
        <title>Genome-wide signatures of adaptation to extreme environments.</title>
        <authorList>
            <person name="Cho C.H."/>
            <person name="Yoon H.S."/>
        </authorList>
    </citation>
    <scope>NUCLEOTIDE SEQUENCE [LARGE SCALE GENOMIC DNA]</scope>
    <source>
        <strain evidence="2 3">108.79 E11</strain>
    </source>
</reference>
<evidence type="ECO:0000256" key="1">
    <source>
        <dbReference type="SAM" id="Phobius"/>
    </source>
</evidence>
<dbReference type="Proteomes" id="UP001300502">
    <property type="component" value="Unassembled WGS sequence"/>
</dbReference>
<keyword evidence="3" id="KW-1185">Reference proteome</keyword>
<protein>
    <recommendedName>
        <fullName evidence="4">Magnesium transporter</fullName>
    </recommendedName>
</protein>
<organism evidence="2 3">
    <name type="scientific">Galdieria yellowstonensis</name>
    <dbReference type="NCBI Taxonomy" id="3028027"/>
    <lineage>
        <taxon>Eukaryota</taxon>
        <taxon>Rhodophyta</taxon>
        <taxon>Bangiophyceae</taxon>
        <taxon>Galdieriales</taxon>
        <taxon>Galdieriaceae</taxon>
        <taxon>Galdieria</taxon>
    </lineage>
</organism>
<gene>
    <name evidence="2" type="ORF">GAYE_SCF54G6253</name>
</gene>
<dbReference type="AlphaFoldDB" id="A0AAV9IMF3"/>